<reference evidence="2" key="1">
    <citation type="submission" date="2023-10" db="EMBL/GenBank/DDBJ databases">
        <authorList>
            <person name="Domelevo Entfellner J.-B."/>
        </authorList>
    </citation>
    <scope>NUCLEOTIDE SEQUENCE</scope>
</reference>
<evidence type="ECO:0000256" key="1">
    <source>
        <dbReference type="SAM" id="Coils"/>
    </source>
</evidence>
<accession>A0AA86VAP7</accession>
<protein>
    <submittedName>
        <fullName evidence="2">Uncharacterized protein</fullName>
    </submittedName>
</protein>
<proteinExistence type="predicted"/>
<evidence type="ECO:0000313" key="3">
    <source>
        <dbReference type="Proteomes" id="UP001189624"/>
    </source>
</evidence>
<dbReference type="AlphaFoldDB" id="A0AA86VAP7"/>
<keyword evidence="3" id="KW-1185">Reference proteome</keyword>
<sequence>MGPNKGLIRFPFVPSNVTDASSYLFVAKSKFSFLQRKVVQMMAIQNCDTAHCKSCATLLCTIPIIQNLLYKESAAVAAWKQLNVVYSMAHLQHSFNRGCLVRRNQNVVSADKCVVLLEIQSGTRDSELEALQREHEEKNLKIEELKRQIEMAKRRLEKKKEVKEEQMGGFNNLSKKYNSLREEYNAMLAEKLRKSK</sequence>
<name>A0AA86VAP7_9FABA</name>
<dbReference type="Proteomes" id="UP001189624">
    <property type="component" value="Chromosome 2"/>
</dbReference>
<dbReference type="Gramene" id="rna-AYBTSS11_LOCUS6666">
    <property type="protein sequence ID" value="CAJ1933990.1"/>
    <property type="gene ID" value="gene-AYBTSS11_LOCUS6666"/>
</dbReference>
<feature type="coiled-coil region" evidence="1">
    <location>
        <begin position="128"/>
        <end position="190"/>
    </location>
</feature>
<evidence type="ECO:0000313" key="2">
    <source>
        <dbReference type="EMBL" id="CAJ1933990.1"/>
    </source>
</evidence>
<organism evidence="2 3">
    <name type="scientific">Sphenostylis stenocarpa</name>
    <dbReference type="NCBI Taxonomy" id="92480"/>
    <lineage>
        <taxon>Eukaryota</taxon>
        <taxon>Viridiplantae</taxon>
        <taxon>Streptophyta</taxon>
        <taxon>Embryophyta</taxon>
        <taxon>Tracheophyta</taxon>
        <taxon>Spermatophyta</taxon>
        <taxon>Magnoliopsida</taxon>
        <taxon>eudicotyledons</taxon>
        <taxon>Gunneridae</taxon>
        <taxon>Pentapetalae</taxon>
        <taxon>rosids</taxon>
        <taxon>fabids</taxon>
        <taxon>Fabales</taxon>
        <taxon>Fabaceae</taxon>
        <taxon>Papilionoideae</taxon>
        <taxon>50 kb inversion clade</taxon>
        <taxon>NPAAA clade</taxon>
        <taxon>indigoferoid/millettioid clade</taxon>
        <taxon>Phaseoleae</taxon>
        <taxon>Sphenostylis</taxon>
    </lineage>
</organism>
<dbReference type="EMBL" id="OY731399">
    <property type="protein sequence ID" value="CAJ1933990.1"/>
    <property type="molecule type" value="Genomic_DNA"/>
</dbReference>
<keyword evidence="1" id="KW-0175">Coiled coil</keyword>
<gene>
    <name evidence="2" type="ORF">AYBTSS11_LOCUS6666</name>
</gene>